<dbReference type="Pfam" id="PF14309">
    <property type="entry name" value="DUF4378"/>
    <property type="match status" value="1"/>
</dbReference>
<feature type="compositionally biased region" description="Polar residues" evidence="1">
    <location>
        <begin position="352"/>
        <end position="363"/>
    </location>
</feature>
<feature type="domain" description="DUF4378" evidence="2">
    <location>
        <begin position="860"/>
        <end position="1034"/>
    </location>
</feature>
<dbReference type="InterPro" id="IPR033334">
    <property type="entry name" value="LNG1/2"/>
</dbReference>
<keyword evidence="4" id="KW-1185">Reference proteome</keyword>
<protein>
    <submittedName>
        <fullName evidence="3">Protein LONGIFOLIA</fullName>
    </submittedName>
</protein>
<feature type="compositionally biased region" description="Polar residues" evidence="1">
    <location>
        <begin position="579"/>
        <end position="615"/>
    </location>
</feature>
<accession>A0AAD7VCI7</accession>
<dbReference type="AlphaFoldDB" id="A0AAD7VCI7"/>
<reference evidence="3" key="1">
    <citation type="journal article" date="2023" name="Science">
        <title>Elucidation of the pathway for biosynthesis of saponin adjuvants from the soapbark tree.</title>
        <authorList>
            <person name="Reed J."/>
            <person name="Orme A."/>
            <person name="El-Demerdash A."/>
            <person name="Owen C."/>
            <person name="Martin L.B.B."/>
            <person name="Misra R.C."/>
            <person name="Kikuchi S."/>
            <person name="Rejzek M."/>
            <person name="Martin A.C."/>
            <person name="Harkess A."/>
            <person name="Leebens-Mack J."/>
            <person name="Louveau T."/>
            <person name="Stephenson M.J."/>
            <person name="Osbourn A."/>
        </authorList>
    </citation>
    <scope>NUCLEOTIDE SEQUENCE</scope>
    <source>
        <strain evidence="3">S10</strain>
    </source>
</reference>
<feature type="compositionally biased region" description="Polar residues" evidence="1">
    <location>
        <begin position="371"/>
        <end position="380"/>
    </location>
</feature>
<feature type="compositionally biased region" description="Polar residues" evidence="1">
    <location>
        <begin position="469"/>
        <end position="490"/>
    </location>
</feature>
<feature type="compositionally biased region" description="Polar residues" evidence="1">
    <location>
        <begin position="399"/>
        <end position="426"/>
    </location>
</feature>
<feature type="compositionally biased region" description="Polar residues" evidence="1">
    <location>
        <begin position="501"/>
        <end position="513"/>
    </location>
</feature>
<evidence type="ECO:0000259" key="2">
    <source>
        <dbReference type="Pfam" id="PF14309"/>
    </source>
</evidence>
<feature type="compositionally biased region" description="Polar residues" evidence="1">
    <location>
        <begin position="670"/>
        <end position="689"/>
    </location>
</feature>
<organism evidence="3 4">
    <name type="scientific">Quillaja saponaria</name>
    <name type="common">Soap bark tree</name>
    <dbReference type="NCBI Taxonomy" id="32244"/>
    <lineage>
        <taxon>Eukaryota</taxon>
        <taxon>Viridiplantae</taxon>
        <taxon>Streptophyta</taxon>
        <taxon>Embryophyta</taxon>
        <taxon>Tracheophyta</taxon>
        <taxon>Spermatophyta</taxon>
        <taxon>Magnoliopsida</taxon>
        <taxon>eudicotyledons</taxon>
        <taxon>Gunneridae</taxon>
        <taxon>Pentapetalae</taxon>
        <taxon>rosids</taxon>
        <taxon>fabids</taxon>
        <taxon>Fabales</taxon>
        <taxon>Quillajaceae</taxon>
        <taxon>Quillaja</taxon>
    </lineage>
</organism>
<comment type="caution">
    <text evidence="3">The sequence shown here is derived from an EMBL/GenBank/DDBJ whole genome shotgun (WGS) entry which is preliminary data.</text>
</comment>
<dbReference type="GO" id="GO:0051513">
    <property type="term" value="P:regulation of monopolar cell growth"/>
    <property type="evidence" value="ECO:0007669"/>
    <property type="project" value="InterPro"/>
</dbReference>
<evidence type="ECO:0000313" key="4">
    <source>
        <dbReference type="Proteomes" id="UP001163823"/>
    </source>
</evidence>
<dbReference type="EMBL" id="JARAOO010000004">
    <property type="protein sequence ID" value="KAJ7971079.1"/>
    <property type="molecule type" value="Genomic_DNA"/>
</dbReference>
<name>A0AAD7VCI7_QUISA</name>
<feature type="region of interest" description="Disordered" evidence="1">
    <location>
        <begin position="41"/>
        <end position="61"/>
    </location>
</feature>
<evidence type="ECO:0000256" key="1">
    <source>
        <dbReference type="SAM" id="MobiDB-lite"/>
    </source>
</evidence>
<dbReference type="InterPro" id="IPR025486">
    <property type="entry name" value="DUF4378"/>
</dbReference>
<feature type="region of interest" description="Disordered" evidence="1">
    <location>
        <begin position="468"/>
        <end position="513"/>
    </location>
</feature>
<gene>
    <name evidence="3" type="ORF">O6P43_009162</name>
</gene>
<sequence length="1049" mass="117275">MSEKILKSIKDENPELQKQIGCINGFFQLFNRQHFLAGRRSIRSSQSQKRLTPPGKSNDLTKELNRNLQKSSEKNLKDVKEKQGFFTESSITSFSSSSCSSSLSSLDYNKLIHVEQLSFRGRDFPETTNGKLGAKQLNASNLSQRSFDLRNVVRDSLHGGDRGLLVTTANKEETVGQALKYIDSPRPLEQPKSENTGRTSFNESFHVLAKLQEAPWNSNKEKDRYLLLASKDRPRLSYDGRYSRDTFKSTTKLKELPRLSLDSRERSMKGLNHESKSGNFLKDTQQGIGNSNVMLKQLQEPETSRRSSSIVAKLMGLEALPDLTPTCGNPLDFSNAYLTDKIDPLARSLRTTDVNKHQSSGSPRNPKKECTSSQLRSANSVMKEKPSSRFPIEPAPWKQQDSSRVSQMSASNGREAPTKTSSSSLSVYGEIEKRLAKLEFKKSGKDLRALKQILETMQKSRDSLDITRDQTSNSAPHVINISSLNESSDLASPRNLHSKDPITSTVKRSNSSHKSPIVIMTPAKLTRKTSNSACLAISTDSKSALCTPHAGYNGRSVDKQTAKCFTPTIEPLGHPFSQPLCSSGTYANRRTSKSMQSSKVPPQNIFEENTTTSGKTGADSPRLQHKNFGLDKLYRPTNSISDSSRSRRRYGGQLIESSSSSRTPRQTSPNLQESNGRMSKTSSDMTLTDLSYPTNTVSLQFERKRSLASHSDIEVININQSDRISNLSKQYSQKQNNAAKGLREKRSMEEIVVATPEQPSPVSVLDATFYRDDPPSPVKMKPHTITVFATDNKTPDSDEIEKNSVDLSLLSNTMKPSGSSDIDGRLNNSQHMSQTLQQIKCTYEEPIPNFTPTFDRKNPDHRYISQMLSALGLLSETDSGHEVNLLSHLINSNSFIVLEQIMGYEGHLNNGDSMKISQMVNVEQMQRKLIFDVVNNILVKKRVSESLSRQWFSPNKLTGRLLRGQKLLSELCSEIDQLQCNCKNGSQDDEDDNMRRLLLGDFLHHSVNWTDCHGEIPEVVLDIERLIFKDLITEIVLKQQASLVDIAGS</sequence>
<dbReference type="PANTHER" id="PTHR31680:SF15">
    <property type="entry name" value="PROTEIN LONGIFOLIA 2"/>
    <property type="match status" value="1"/>
</dbReference>
<proteinExistence type="predicted"/>
<dbReference type="Proteomes" id="UP001163823">
    <property type="component" value="Chromosome 4"/>
</dbReference>
<evidence type="ECO:0000313" key="3">
    <source>
        <dbReference type="EMBL" id="KAJ7971079.1"/>
    </source>
</evidence>
<dbReference type="PANTHER" id="PTHR31680">
    <property type="entry name" value="LONGIFOLIA PROTEIN"/>
    <property type="match status" value="1"/>
</dbReference>
<feature type="region of interest" description="Disordered" evidence="1">
    <location>
        <begin position="269"/>
        <end position="288"/>
    </location>
</feature>
<feature type="compositionally biased region" description="Low complexity" evidence="1">
    <location>
        <begin position="657"/>
        <end position="669"/>
    </location>
</feature>
<feature type="region of interest" description="Disordered" evidence="1">
    <location>
        <begin position="352"/>
        <end position="426"/>
    </location>
</feature>
<feature type="region of interest" description="Disordered" evidence="1">
    <location>
        <begin position="576"/>
        <end position="689"/>
    </location>
</feature>